<dbReference type="GO" id="GO:0005524">
    <property type="term" value="F:ATP binding"/>
    <property type="evidence" value="ECO:0007669"/>
    <property type="project" value="UniProtKB-KW"/>
</dbReference>
<dbReference type="InterPro" id="IPR003593">
    <property type="entry name" value="AAA+_ATPase"/>
</dbReference>
<keyword evidence="5" id="KW-0235">DNA replication</keyword>
<dbReference type="InterPro" id="IPR001270">
    <property type="entry name" value="ClpA/B"/>
</dbReference>
<evidence type="ECO:0000256" key="5">
    <source>
        <dbReference type="ARBA" id="ARBA00022705"/>
    </source>
</evidence>
<dbReference type="Gene3D" id="3.40.50.300">
    <property type="entry name" value="P-loop containing nucleotide triphosphate hydrolases"/>
    <property type="match status" value="1"/>
</dbReference>
<dbReference type="FunFam" id="1.10.8.60:FF:000013">
    <property type="entry name" value="DNA polymerase III subunit gamma/tau"/>
    <property type="match status" value="1"/>
</dbReference>
<keyword evidence="9" id="KW-0067">ATP-binding</keyword>
<comment type="catalytic activity">
    <reaction evidence="11">
        <text>DNA(n) + a 2'-deoxyribonucleoside 5'-triphosphate = DNA(n+1) + diphosphate</text>
        <dbReference type="Rhea" id="RHEA:22508"/>
        <dbReference type="Rhea" id="RHEA-COMP:17339"/>
        <dbReference type="Rhea" id="RHEA-COMP:17340"/>
        <dbReference type="ChEBI" id="CHEBI:33019"/>
        <dbReference type="ChEBI" id="CHEBI:61560"/>
        <dbReference type="ChEBI" id="CHEBI:173112"/>
        <dbReference type="EC" id="2.7.7.7"/>
    </reaction>
</comment>
<gene>
    <name evidence="14" type="ORF">HMPREF3213_02386</name>
</gene>
<evidence type="ECO:0000259" key="13">
    <source>
        <dbReference type="SMART" id="SM00382"/>
    </source>
</evidence>
<comment type="caution">
    <text evidence="14">The sequence shown here is derived from an EMBL/GenBank/DDBJ whole genome shotgun (WGS) entry which is preliminary data.</text>
</comment>
<sequence>MNRKQIWPGGLNMAYQALYRTWRPQRFADVVGQEHVTKTLQHALLQQKTTHAYLFSGPRGTGKTSAAKILAKAVNCEHAPTGEPCNECAVCRGITDGTIPDVIEIDAASNTGVDDIRDIRDKVKYAPSVVKYKVYIIDEVHMLSIGAFNALLKTLEEPPKHVIFILATTEPHKIPLTIVSRCQRFDFKRITSRDIFKRLAYIAGETGIAYDEQALNIIAHAAEGGMRDALSLLDQAVSFSEGKVRVEDALTVTGSISQNDFTRLAQAIQKKDAAECLDLVGSLLQQGKDPSRLVEDFILYFRDLLLYKTAPQMEEAVQRVYLDEAFKEMSRSLQTQEIYRFIDILNQTQQDMRFSNMARVYLEVAFIKLCEEKAPDPGENDLVRKLAEKIERLESELESLKQNGVPEADETEPAPKRQAQRKIPRTSKGFKVQVGRIHDILKEATKEDLKRIKNSWNDMIETLNSRQMRSQAALLNEAEPVAASPNAFVIKFKYEIHCQMAMENEKFLQAISSVLGELTGTGYQAAGVPENEWNTIRENYIHHHKEEAEEEKPQEDPVVTEAIKLFGPELIEIKD</sequence>
<keyword evidence="7" id="KW-0547">Nucleotide-binding</keyword>
<dbReference type="GO" id="GO:0003887">
    <property type="term" value="F:DNA-directed DNA polymerase activity"/>
    <property type="evidence" value="ECO:0007669"/>
    <property type="project" value="UniProtKB-KW"/>
</dbReference>
<evidence type="ECO:0000313" key="14">
    <source>
        <dbReference type="EMBL" id="KWZ79990.1"/>
    </source>
</evidence>
<dbReference type="GO" id="GO:0006261">
    <property type="term" value="P:DNA-templated DNA replication"/>
    <property type="evidence" value="ECO:0007669"/>
    <property type="project" value="TreeGrafter"/>
</dbReference>
<dbReference type="FunFam" id="3.40.50.300:FF:000014">
    <property type="entry name" value="DNA polymerase III subunit gamma/tau"/>
    <property type="match status" value="1"/>
</dbReference>
<dbReference type="PANTHER" id="PTHR11669">
    <property type="entry name" value="REPLICATION FACTOR C / DNA POLYMERASE III GAMMA-TAU SUBUNIT"/>
    <property type="match status" value="1"/>
</dbReference>
<dbReference type="AlphaFoldDB" id="A0A133KKH7"/>
<evidence type="ECO:0000256" key="2">
    <source>
        <dbReference type="ARBA" id="ARBA00012417"/>
    </source>
</evidence>
<evidence type="ECO:0000256" key="4">
    <source>
        <dbReference type="ARBA" id="ARBA00022695"/>
    </source>
</evidence>
<dbReference type="Pfam" id="PF12169">
    <property type="entry name" value="DNA_pol3_gamma3"/>
    <property type="match status" value="1"/>
</dbReference>
<dbReference type="PRINTS" id="PR00300">
    <property type="entry name" value="CLPPROTEASEA"/>
</dbReference>
<evidence type="ECO:0000256" key="3">
    <source>
        <dbReference type="ARBA" id="ARBA00022679"/>
    </source>
</evidence>
<accession>A0A133KKH7</accession>
<keyword evidence="4" id="KW-0548">Nucleotidyltransferase</keyword>
<organism evidence="14 15">
    <name type="scientific">Heyndrickxia coagulans</name>
    <name type="common">Weizmannia coagulans</name>
    <dbReference type="NCBI Taxonomy" id="1398"/>
    <lineage>
        <taxon>Bacteria</taxon>
        <taxon>Bacillati</taxon>
        <taxon>Bacillota</taxon>
        <taxon>Bacilli</taxon>
        <taxon>Bacillales</taxon>
        <taxon>Bacillaceae</taxon>
        <taxon>Heyndrickxia</taxon>
    </lineage>
</organism>
<dbReference type="GO" id="GO:0009360">
    <property type="term" value="C:DNA polymerase III complex"/>
    <property type="evidence" value="ECO:0007669"/>
    <property type="project" value="InterPro"/>
</dbReference>
<name>A0A133KKH7_HEYCO</name>
<dbReference type="GO" id="GO:0003677">
    <property type="term" value="F:DNA binding"/>
    <property type="evidence" value="ECO:0007669"/>
    <property type="project" value="InterPro"/>
</dbReference>
<keyword evidence="8" id="KW-0862">Zinc</keyword>
<keyword evidence="6" id="KW-0479">Metal-binding</keyword>
<comment type="similarity">
    <text evidence="1">Belongs to the DnaX/STICHEL family.</text>
</comment>
<dbReference type="GO" id="GO:0046872">
    <property type="term" value="F:metal ion binding"/>
    <property type="evidence" value="ECO:0007669"/>
    <property type="project" value="UniProtKB-KW"/>
</dbReference>
<dbReference type="CDD" id="cd18137">
    <property type="entry name" value="HLD_clamp_pol_III_gamma_tau"/>
    <property type="match status" value="1"/>
</dbReference>
<evidence type="ECO:0000256" key="10">
    <source>
        <dbReference type="ARBA" id="ARBA00022932"/>
    </source>
</evidence>
<evidence type="ECO:0000256" key="8">
    <source>
        <dbReference type="ARBA" id="ARBA00022833"/>
    </source>
</evidence>
<dbReference type="Pfam" id="PF13177">
    <property type="entry name" value="DNA_pol3_delta2"/>
    <property type="match status" value="1"/>
</dbReference>
<reference evidence="15" key="1">
    <citation type="submission" date="2016-01" db="EMBL/GenBank/DDBJ databases">
        <authorList>
            <person name="Mitreva M."/>
            <person name="Pepin K.H."/>
            <person name="Mihindukulasuriya K.A."/>
            <person name="Fulton R."/>
            <person name="Fronick C."/>
            <person name="O'Laughlin M."/>
            <person name="Miner T."/>
            <person name="Herter B."/>
            <person name="Rosa B.A."/>
            <person name="Cordes M."/>
            <person name="Tomlinson C."/>
            <person name="Wollam A."/>
            <person name="Palsikar V.B."/>
            <person name="Mardis E.R."/>
            <person name="Wilson R.K."/>
        </authorList>
    </citation>
    <scope>NUCLEOTIDE SEQUENCE [LARGE SCALE GENOMIC DNA]</scope>
    <source>
        <strain evidence="15">GED7749B</strain>
    </source>
</reference>
<feature type="domain" description="AAA+ ATPase" evidence="13">
    <location>
        <begin position="49"/>
        <end position="191"/>
    </location>
</feature>
<dbReference type="PANTHER" id="PTHR11669:SF0">
    <property type="entry name" value="PROTEIN STICHEL-LIKE 2"/>
    <property type="match status" value="1"/>
</dbReference>
<dbReference type="Pfam" id="PF22608">
    <property type="entry name" value="DNAX_ATPase_lid"/>
    <property type="match status" value="1"/>
</dbReference>
<dbReference type="EC" id="2.7.7.7" evidence="2"/>
<evidence type="ECO:0000256" key="1">
    <source>
        <dbReference type="ARBA" id="ARBA00006360"/>
    </source>
</evidence>
<evidence type="ECO:0000256" key="12">
    <source>
        <dbReference type="SAM" id="MobiDB-lite"/>
    </source>
</evidence>
<dbReference type="InterPro" id="IPR027417">
    <property type="entry name" value="P-loop_NTPase"/>
</dbReference>
<dbReference type="InterPro" id="IPR022754">
    <property type="entry name" value="DNA_pol_III_gamma-3"/>
</dbReference>
<dbReference type="EMBL" id="LRPN01000103">
    <property type="protein sequence ID" value="KWZ79990.1"/>
    <property type="molecule type" value="Genomic_DNA"/>
</dbReference>
<evidence type="ECO:0000256" key="7">
    <source>
        <dbReference type="ARBA" id="ARBA00022741"/>
    </source>
</evidence>
<evidence type="ECO:0000256" key="6">
    <source>
        <dbReference type="ARBA" id="ARBA00022723"/>
    </source>
</evidence>
<dbReference type="NCBIfam" id="TIGR02397">
    <property type="entry name" value="dnaX_nterm"/>
    <property type="match status" value="1"/>
</dbReference>
<feature type="region of interest" description="Disordered" evidence="12">
    <location>
        <begin position="398"/>
        <end position="425"/>
    </location>
</feature>
<dbReference type="InterPro" id="IPR012763">
    <property type="entry name" value="DNA_pol_III_sug/sutau_N"/>
</dbReference>
<dbReference type="InterPro" id="IPR045085">
    <property type="entry name" value="HLD_clamp_pol_III_gamma_tau"/>
</dbReference>
<dbReference type="InterPro" id="IPR050238">
    <property type="entry name" value="DNA_Rep/Repair_Clamp_Loader"/>
</dbReference>
<keyword evidence="3" id="KW-0808">Transferase</keyword>
<dbReference type="CDD" id="cd00009">
    <property type="entry name" value="AAA"/>
    <property type="match status" value="1"/>
</dbReference>
<dbReference type="NCBIfam" id="NF004046">
    <property type="entry name" value="PRK05563.1"/>
    <property type="match status" value="1"/>
</dbReference>
<proteinExistence type="inferred from homology"/>
<evidence type="ECO:0000313" key="15">
    <source>
        <dbReference type="Proteomes" id="UP000070376"/>
    </source>
</evidence>
<evidence type="ECO:0000256" key="11">
    <source>
        <dbReference type="ARBA" id="ARBA00049244"/>
    </source>
</evidence>
<dbReference type="SUPFAM" id="SSF48019">
    <property type="entry name" value="post-AAA+ oligomerization domain-like"/>
    <property type="match status" value="1"/>
</dbReference>
<dbReference type="Proteomes" id="UP000070376">
    <property type="component" value="Unassembled WGS sequence"/>
</dbReference>
<dbReference type="Gene3D" id="1.20.272.10">
    <property type="match status" value="1"/>
</dbReference>
<dbReference type="SUPFAM" id="SSF52540">
    <property type="entry name" value="P-loop containing nucleoside triphosphate hydrolases"/>
    <property type="match status" value="1"/>
</dbReference>
<dbReference type="Gene3D" id="1.10.8.60">
    <property type="match status" value="1"/>
</dbReference>
<dbReference type="PATRIC" id="fig|1398.22.peg.2390"/>
<protein>
    <recommendedName>
        <fullName evidence="2">DNA-directed DNA polymerase</fullName>
        <ecNumber evidence="2">2.7.7.7</ecNumber>
    </recommendedName>
</protein>
<evidence type="ECO:0000256" key="9">
    <source>
        <dbReference type="ARBA" id="ARBA00022840"/>
    </source>
</evidence>
<keyword evidence="10" id="KW-0239">DNA-directed DNA polymerase</keyword>
<dbReference type="InterPro" id="IPR008921">
    <property type="entry name" value="DNA_pol3_clamp-load_cplx_C"/>
</dbReference>
<dbReference type="SMART" id="SM00382">
    <property type="entry name" value="AAA"/>
    <property type="match status" value="1"/>
</dbReference>